<proteinExistence type="predicted"/>
<comment type="caution">
    <text evidence="1">The sequence shown here is derived from an EMBL/GenBank/DDBJ whole genome shotgun (WGS) entry which is preliminary data.</text>
</comment>
<protein>
    <submittedName>
        <fullName evidence="1">Uncharacterized protein</fullName>
    </submittedName>
</protein>
<dbReference type="Proteomes" id="UP001420932">
    <property type="component" value="Unassembled WGS sequence"/>
</dbReference>
<evidence type="ECO:0000313" key="2">
    <source>
        <dbReference type="Proteomes" id="UP001420932"/>
    </source>
</evidence>
<evidence type="ECO:0000313" key="1">
    <source>
        <dbReference type="EMBL" id="KAK9093170.1"/>
    </source>
</evidence>
<reference evidence="1 2" key="1">
    <citation type="submission" date="2024-01" db="EMBL/GenBank/DDBJ databases">
        <title>Genome assemblies of Stephania.</title>
        <authorList>
            <person name="Yang L."/>
        </authorList>
    </citation>
    <scope>NUCLEOTIDE SEQUENCE [LARGE SCALE GENOMIC DNA]</scope>
    <source>
        <strain evidence="1">YNDBR</strain>
        <tissue evidence="1">Leaf</tissue>
    </source>
</reference>
<gene>
    <name evidence="1" type="ORF">Syun_028081</name>
</gene>
<dbReference type="EMBL" id="JBBNAF010000012">
    <property type="protein sequence ID" value="KAK9093170.1"/>
    <property type="molecule type" value="Genomic_DNA"/>
</dbReference>
<organism evidence="1 2">
    <name type="scientific">Stephania yunnanensis</name>
    <dbReference type="NCBI Taxonomy" id="152371"/>
    <lineage>
        <taxon>Eukaryota</taxon>
        <taxon>Viridiplantae</taxon>
        <taxon>Streptophyta</taxon>
        <taxon>Embryophyta</taxon>
        <taxon>Tracheophyta</taxon>
        <taxon>Spermatophyta</taxon>
        <taxon>Magnoliopsida</taxon>
        <taxon>Ranunculales</taxon>
        <taxon>Menispermaceae</taxon>
        <taxon>Menispermoideae</taxon>
        <taxon>Cissampelideae</taxon>
        <taxon>Stephania</taxon>
    </lineage>
</organism>
<keyword evidence="2" id="KW-1185">Reference proteome</keyword>
<name>A0AAP0EJ74_9MAGN</name>
<sequence length="76" mass="8488">MAAQTPIFSAEFERFPTAFIPPRGVLSLVHRVIITVYSNQKPPRVTITHSNSVISAVSSNQRTTHQLPVGKQPMRF</sequence>
<dbReference type="AlphaFoldDB" id="A0AAP0EJ74"/>
<accession>A0AAP0EJ74</accession>